<dbReference type="Pfam" id="PF01075">
    <property type="entry name" value="Glyco_transf_9"/>
    <property type="match status" value="1"/>
</dbReference>
<dbReference type="GO" id="GO:0008713">
    <property type="term" value="F:ADP-heptose-lipopolysaccharide heptosyltransferase activity"/>
    <property type="evidence" value="ECO:0007669"/>
    <property type="project" value="TreeGrafter"/>
</dbReference>
<dbReference type="GO" id="GO:0009244">
    <property type="term" value="P:lipopolysaccharide core region biosynthetic process"/>
    <property type="evidence" value="ECO:0007669"/>
    <property type="project" value="TreeGrafter"/>
</dbReference>
<reference evidence="3 4" key="1">
    <citation type="submission" date="2019-09" db="EMBL/GenBank/DDBJ databases">
        <title>Parvibaculum sedimenti sp. nov., isolated from sediment.</title>
        <authorList>
            <person name="Wang Y."/>
        </authorList>
    </citation>
    <scope>NUCLEOTIDE SEQUENCE [LARGE SCALE GENOMIC DNA]</scope>
    <source>
        <strain evidence="3 4">HXT-9</strain>
    </source>
</reference>
<evidence type="ECO:0000313" key="3">
    <source>
        <dbReference type="EMBL" id="KAB7738748.1"/>
    </source>
</evidence>
<gene>
    <name evidence="3" type="ORF">F2P47_15940</name>
</gene>
<keyword evidence="2" id="KW-0808">Transferase</keyword>
<dbReference type="InterPro" id="IPR002201">
    <property type="entry name" value="Glyco_trans_9"/>
</dbReference>
<dbReference type="GO" id="GO:0005829">
    <property type="term" value="C:cytosol"/>
    <property type="evidence" value="ECO:0007669"/>
    <property type="project" value="TreeGrafter"/>
</dbReference>
<evidence type="ECO:0000256" key="2">
    <source>
        <dbReference type="ARBA" id="ARBA00022679"/>
    </source>
</evidence>
<sequence>MGRILIIKHGAFGDVIQCEGALRDIREHRKDDEIVVLTTPPYRRLFERCPWVDRVMVDERAPRWRLGLMWKLGKQLKAEKFDMVYDLQNSPRTASYFRWFFQDTNWSGTAPGCSHPHRAKHPKKIRTLDRLAGQLKDAGVPVRHTRHPDVSWLAEDVTALLTEAGVTRPYIVLIPGSSARHPQKRWPYYAALARRLIEDGQQVVIAPGPDELELAETIPGIKLHGPRGFINWFEFAGVLKGAAFVVGNDTGPTHLAAHIGAPGLALFGSHMSAERTGIERENFTALEVAHLSALPIERVLDEIYLRAKLPAPA</sequence>
<accession>A0A6N6VEY4</accession>
<keyword evidence="1" id="KW-0328">Glycosyltransferase</keyword>
<dbReference type="InterPro" id="IPR051199">
    <property type="entry name" value="LPS_LOS_Heptosyltrfase"/>
</dbReference>
<dbReference type="RefSeq" id="WP_152217373.1">
    <property type="nucleotide sequence ID" value="NZ_JBAQYD010000173.1"/>
</dbReference>
<dbReference type="Gene3D" id="3.40.50.2000">
    <property type="entry name" value="Glycogen Phosphorylase B"/>
    <property type="match status" value="2"/>
</dbReference>
<name>A0A6N6VEY4_9HYPH</name>
<evidence type="ECO:0000313" key="4">
    <source>
        <dbReference type="Proteomes" id="UP000468901"/>
    </source>
</evidence>
<proteinExistence type="predicted"/>
<comment type="caution">
    <text evidence="3">The sequence shown here is derived from an EMBL/GenBank/DDBJ whole genome shotgun (WGS) entry which is preliminary data.</text>
</comment>
<evidence type="ECO:0000256" key="1">
    <source>
        <dbReference type="ARBA" id="ARBA00022676"/>
    </source>
</evidence>
<protein>
    <recommendedName>
        <fullName evidence="5">ADP-heptose--LPS heptosyltransferase</fullName>
    </recommendedName>
</protein>
<dbReference type="AlphaFoldDB" id="A0A6N6VEY4"/>
<dbReference type="EMBL" id="WESC01000017">
    <property type="protein sequence ID" value="KAB7738748.1"/>
    <property type="molecule type" value="Genomic_DNA"/>
</dbReference>
<dbReference type="SUPFAM" id="SSF53756">
    <property type="entry name" value="UDP-Glycosyltransferase/glycogen phosphorylase"/>
    <property type="match status" value="1"/>
</dbReference>
<dbReference type="CDD" id="cd03789">
    <property type="entry name" value="GT9_LPS_heptosyltransferase"/>
    <property type="match status" value="1"/>
</dbReference>
<organism evidence="3 4">
    <name type="scientific">Parvibaculum sedimenti</name>
    <dbReference type="NCBI Taxonomy" id="2608632"/>
    <lineage>
        <taxon>Bacteria</taxon>
        <taxon>Pseudomonadati</taxon>
        <taxon>Pseudomonadota</taxon>
        <taxon>Alphaproteobacteria</taxon>
        <taxon>Hyphomicrobiales</taxon>
        <taxon>Parvibaculaceae</taxon>
        <taxon>Parvibaculum</taxon>
    </lineage>
</organism>
<evidence type="ECO:0008006" key="5">
    <source>
        <dbReference type="Google" id="ProtNLM"/>
    </source>
</evidence>
<dbReference type="Proteomes" id="UP000468901">
    <property type="component" value="Unassembled WGS sequence"/>
</dbReference>
<dbReference type="PANTHER" id="PTHR30160">
    <property type="entry name" value="TETRAACYLDISACCHARIDE 4'-KINASE-RELATED"/>
    <property type="match status" value="1"/>
</dbReference>
<keyword evidence="4" id="KW-1185">Reference proteome</keyword>